<dbReference type="RefSeq" id="WP_115545205.1">
    <property type="nucleotide sequence ID" value="NZ_NMUR01000108.1"/>
</dbReference>
<keyword evidence="1" id="KW-0175">Coiled coil</keyword>
<name>A0ABY3MFR2_AERVE</name>
<protein>
    <submittedName>
        <fullName evidence="2">Uncharacterized protein</fullName>
    </submittedName>
</protein>
<keyword evidence="3" id="KW-1185">Reference proteome</keyword>
<evidence type="ECO:0000313" key="2">
    <source>
        <dbReference type="EMBL" id="TYD40035.1"/>
    </source>
</evidence>
<dbReference type="EMBL" id="NQMC01000123">
    <property type="protein sequence ID" value="TYD40035.1"/>
    <property type="molecule type" value="Genomic_DNA"/>
</dbReference>
<gene>
    <name evidence="2" type="ORF">CJF24_21475</name>
</gene>
<dbReference type="Proteomes" id="UP000323129">
    <property type="component" value="Unassembled WGS sequence"/>
</dbReference>
<evidence type="ECO:0000256" key="1">
    <source>
        <dbReference type="SAM" id="Coils"/>
    </source>
</evidence>
<feature type="coiled-coil region" evidence="1">
    <location>
        <begin position="62"/>
        <end position="89"/>
    </location>
</feature>
<comment type="caution">
    <text evidence="2">The sequence shown here is derived from an EMBL/GenBank/DDBJ whole genome shotgun (WGS) entry which is preliminary data.</text>
</comment>
<sequence>MITFNEKTQSVTLCGQSFSLEFFQRVQAPLLVECLHWSPETLISWMESAEIPLGQFARVPKVQNVLIAREEAREQAEKERIERERLAAYNAPEAVAERKRQAAELHRYRIEQGMKARSARPARQSAIHASHYDGGVSSTVIADFAD</sequence>
<evidence type="ECO:0000313" key="3">
    <source>
        <dbReference type="Proteomes" id="UP000323129"/>
    </source>
</evidence>
<accession>A0ABY3MFR2</accession>
<organism evidence="2 3">
    <name type="scientific">Aeromonas veronii</name>
    <dbReference type="NCBI Taxonomy" id="654"/>
    <lineage>
        <taxon>Bacteria</taxon>
        <taxon>Pseudomonadati</taxon>
        <taxon>Pseudomonadota</taxon>
        <taxon>Gammaproteobacteria</taxon>
        <taxon>Aeromonadales</taxon>
        <taxon>Aeromonadaceae</taxon>
        <taxon>Aeromonas</taxon>
    </lineage>
</organism>
<reference evidence="2 3" key="1">
    <citation type="submission" date="2017-08" db="EMBL/GenBank/DDBJ databases">
        <title>Aeromonas veronii bv sobria strain NS22 whole genome sequencing.</title>
        <authorList>
            <person name="Katharios P."/>
            <person name="Ha V.Q."/>
            <person name="Smyrli M."/>
        </authorList>
    </citation>
    <scope>NUCLEOTIDE SEQUENCE [LARGE SCALE GENOMIC DNA]</scope>
    <source>
        <strain evidence="2 3">NS22</strain>
    </source>
</reference>
<proteinExistence type="predicted"/>